<keyword evidence="4" id="KW-1185">Reference proteome</keyword>
<dbReference type="PANTHER" id="PTHR33434:SF3">
    <property type="entry name" value="DEGV DOMAIN-CONTAINING PROTEIN YITS"/>
    <property type="match status" value="1"/>
</dbReference>
<dbReference type="Proteomes" id="UP000239706">
    <property type="component" value="Unassembled WGS sequence"/>
</dbReference>
<sequence length="283" mass="31532">MEKIALITDTAADLHEDIIKKYNIHVLPFRIIYKDREYKDGVEITPKEVYDNLDKEVPTSSLPSMQDMEDTFTKLEEEGYTNAIAVTLSTGLSGIYNAVKLVSENHPSLKTYVCDSQSISAGEGVIVEVCAELIEKGKSFDEIVNEIPNIKSRIDLFFVVGTLEYLKKGGRIGKVSGTIAELLNIKPIISVDKKDGKYYTYDKVRGRKQSINRILEIVEEKLKKNKCRVWVMDGNAPEETKKVFEGIKKMDNVVNVNFGGTISPVSGVHSGPGLIGVVLIEEQ</sequence>
<comment type="function">
    <text evidence="1">May bind long-chain fatty acids, such as palmitate, and may play a role in lipid transport or fatty acid metabolism.</text>
</comment>
<name>A0A2T0B8C0_9CLOT</name>
<dbReference type="InterPro" id="IPR050270">
    <property type="entry name" value="DegV_domain_contain"/>
</dbReference>
<reference evidence="3 4" key="1">
    <citation type="submission" date="2018-03" db="EMBL/GenBank/DDBJ databases">
        <title>Genome sequence of Clostridium liquoris DSM 100320.</title>
        <authorList>
            <person name="Poehlein A."/>
            <person name="Daniel R."/>
        </authorList>
    </citation>
    <scope>NUCLEOTIDE SEQUENCE [LARGE SCALE GENOMIC DNA]</scope>
    <source>
        <strain evidence="3 4">DSM 100320</strain>
    </source>
</reference>
<dbReference type="RefSeq" id="WP_106062671.1">
    <property type="nucleotide sequence ID" value="NZ_PVXO01000009.1"/>
</dbReference>
<dbReference type="EMBL" id="PVXO01000009">
    <property type="protein sequence ID" value="PRR80105.1"/>
    <property type="molecule type" value="Genomic_DNA"/>
</dbReference>
<evidence type="ECO:0000256" key="2">
    <source>
        <dbReference type="ARBA" id="ARBA00023121"/>
    </source>
</evidence>
<organism evidence="3 4">
    <name type="scientific">Clostridium liquoris</name>
    <dbReference type="NCBI Taxonomy" id="1289519"/>
    <lineage>
        <taxon>Bacteria</taxon>
        <taxon>Bacillati</taxon>
        <taxon>Bacillota</taxon>
        <taxon>Clostridia</taxon>
        <taxon>Eubacteriales</taxon>
        <taxon>Clostridiaceae</taxon>
        <taxon>Clostridium</taxon>
    </lineage>
</organism>
<gene>
    <name evidence="3" type="ORF">CLLI_04890</name>
</gene>
<dbReference type="OrthoDB" id="9781230at2"/>
<evidence type="ECO:0000256" key="1">
    <source>
        <dbReference type="ARBA" id="ARBA00003238"/>
    </source>
</evidence>
<dbReference type="GO" id="GO:0008289">
    <property type="term" value="F:lipid binding"/>
    <property type="evidence" value="ECO:0007669"/>
    <property type="project" value="UniProtKB-KW"/>
</dbReference>
<dbReference type="InterPro" id="IPR003797">
    <property type="entry name" value="DegV"/>
</dbReference>
<accession>A0A2T0B8C0</accession>
<proteinExistence type="predicted"/>
<dbReference type="PROSITE" id="PS51482">
    <property type="entry name" value="DEGV"/>
    <property type="match status" value="1"/>
</dbReference>
<dbReference type="AlphaFoldDB" id="A0A2T0B8C0"/>
<dbReference type="Gene3D" id="3.40.50.10170">
    <property type="match status" value="1"/>
</dbReference>
<dbReference type="SUPFAM" id="SSF82549">
    <property type="entry name" value="DAK1/DegV-like"/>
    <property type="match status" value="1"/>
</dbReference>
<evidence type="ECO:0000313" key="4">
    <source>
        <dbReference type="Proteomes" id="UP000239706"/>
    </source>
</evidence>
<dbReference type="Pfam" id="PF02645">
    <property type="entry name" value="DegV"/>
    <property type="match status" value="1"/>
</dbReference>
<dbReference type="NCBIfam" id="TIGR00762">
    <property type="entry name" value="DegV"/>
    <property type="match status" value="1"/>
</dbReference>
<protein>
    <submittedName>
        <fullName evidence="3">DegV domain-containing protein</fullName>
    </submittedName>
</protein>
<keyword evidence="2" id="KW-0446">Lipid-binding</keyword>
<evidence type="ECO:0000313" key="3">
    <source>
        <dbReference type="EMBL" id="PRR80105.1"/>
    </source>
</evidence>
<dbReference type="Gene3D" id="3.30.1180.10">
    <property type="match status" value="1"/>
</dbReference>
<comment type="caution">
    <text evidence="3">The sequence shown here is derived from an EMBL/GenBank/DDBJ whole genome shotgun (WGS) entry which is preliminary data.</text>
</comment>
<dbReference type="PANTHER" id="PTHR33434">
    <property type="entry name" value="DEGV DOMAIN-CONTAINING PROTEIN DR_1986-RELATED"/>
    <property type="match status" value="1"/>
</dbReference>
<dbReference type="InterPro" id="IPR043168">
    <property type="entry name" value="DegV_C"/>
</dbReference>